<dbReference type="CDD" id="cd06530">
    <property type="entry name" value="S26_SPase_I"/>
    <property type="match status" value="1"/>
</dbReference>
<dbReference type="EC" id="3.4.21.89" evidence="4"/>
<dbReference type="PANTHER" id="PTHR43390">
    <property type="entry name" value="SIGNAL PEPTIDASE I"/>
    <property type="match status" value="1"/>
</dbReference>
<dbReference type="Gene3D" id="2.10.109.10">
    <property type="entry name" value="Umud Fragment, subunit A"/>
    <property type="match status" value="1"/>
</dbReference>
<keyword evidence="7" id="KW-1185">Reference proteome</keyword>
<dbReference type="Pfam" id="PF10502">
    <property type="entry name" value="Peptidase_S26"/>
    <property type="match status" value="1"/>
</dbReference>
<dbReference type="PANTHER" id="PTHR43390:SF1">
    <property type="entry name" value="CHLOROPLAST PROCESSING PEPTIDASE"/>
    <property type="match status" value="1"/>
</dbReference>
<evidence type="ECO:0000256" key="2">
    <source>
        <dbReference type="ARBA" id="ARBA00019232"/>
    </source>
</evidence>
<dbReference type="SUPFAM" id="SSF51306">
    <property type="entry name" value="LexA/Signal peptidase"/>
    <property type="match status" value="1"/>
</dbReference>
<keyword evidence="4" id="KW-0645">Protease</keyword>
<evidence type="ECO:0000313" key="7">
    <source>
        <dbReference type="Proteomes" id="UP000603141"/>
    </source>
</evidence>
<name>A0A934SCQ5_9BACT</name>
<evidence type="ECO:0000256" key="4">
    <source>
        <dbReference type="RuleBase" id="RU362042"/>
    </source>
</evidence>
<gene>
    <name evidence="6" type="primary">lepB</name>
    <name evidence="6" type="ORF">JIN85_13790</name>
</gene>
<comment type="similarity">
    <text evidence="1 4">Belongs to the peptidase S26 family.</text>
</comment>
<dbReference type="InterPro" id="IPR019533">
    <property type="entry name" value="Peptidase_S26"/>
</dbReference>
<feature type="active site" evidence="3">
    <location>
        <position position="286"/>
    </location>
</feature>
<comment type="subcellular location">
    <subcellularLocation>
        <location evidence="4">Membrane</location>
        <topology evidence="4">Single-pass type II membrane protein</topology>
    </subcellularLocation>
</comment>
<comment type="caution">
    <text evidence="6">The sequence shown here is derived from an EMBL/GenBank/DDBJ whole genome shotgun (WGS) entry which is preliminary data.</text>
</comment>
<dbReference type="PRINTS" id="PR00727">
    <property type="entry name" value="LEADERPTASE"/>
</dbReference>
<sequence>MFTAKWKKDAKLLAKGARKFVNYKRDLLKPDRVEEIESRRADLLKAVKEGDREKSNEASKQLKAICENSLPREKPQGWFEENVEVMFVAIVIALGLRAYYLQPFRIPTGSMQPTLNGIVGTKESKEKWPSFPTRMLQMATKGRNYVKVVSDRDCLISFPGGHFPVMDYQKLHFFTRSRIICRDGSSIELPGPASQMLEIGLRDAFNKAYTNGGMIPAGTVLCEGYLDSGDLVLVDKMSYQFRRPHRGEVFVFDTLGIRGIEEYDREKASAEPGGAHEQAGGTHYIKRLGGVPGDSLSIQTPNLLVNGKVAQEPGFQRVAKGGPPFSKDHHGYVLASPEVGKYQYLTKPTDQLVLSADAPPGLREYAAFGDNTGNSLDSRYWGTVKEFNLVGPALFSLWPFSTGHWGFIH</sequence>
<reference evidence="6" key="1">
    <citation type="submission" date="2021-01" db="EMBL/GenBank/DDBJ databases">
        <title>Modified the classification status of verrucomicrobia.</title>
        <authorList>
            <person name="Feng X."/>
        </authorList>
    </citation>
    <scope>NUCLEOTIDE SEQUENCE</scope>
    <source>
        <strain evidence="6">KCTC 22041</strain>
    </source>
</reference>
<dbReference type="AlphaFoldDB" id="A0A934SCQ5"/>
<evidence type="ECO:0000256" key="3">
    <source>
        <dbReference type="PIRSR" id="PIRSR600223-1"/>
    </source>
</evidence>
<comment type="catalytic activity">
    <reaction evidence="4">
        <text>Cleavage of hydrophobic, N-terminal signal or leader sequences from secreted and periplasmic proteins.</text>
        <dbReference type="EC" id="3.4.21.89"/>
    </reaction>
</comment>
<evidence type="ECO:0000313" key="6">
    <source>
        <dbReference type="EMBL" id="MBK1883494.1"/>
    </source>
</evidence>
<organism evidence="6 7">
    <name type="scientific">Luteolibacter pohnpeiensis</name>
    <dbReference type="NCBI Taxonomy" id="454153"/>
    <lineage>
        <taxon>Bacteria</taxon>
        <taxon>Pseudomonadati</taxon>
        <taxon>Verrucomicrobiota</taxon>
        <taxon>Verrucomicrobiia</taxon>
        <taxon>Verrucomicrobiales</taxon>
        <taxon>Verrucomicrobiaceae</taxon>
        <taxon>Luteolibacter</taxon>
    </lineage>
</organism>
<accession>A0A934SCQ5</accession>
<dbReference type="NCBIfam" id="TIGR02227">
    <property type="entry name" value="sigpep_I_bact"/>
    <property type="match status" value="1"/>
</dbReference>
<dbReference type="InterPro" id="IPR000223">
    <property type="entry name" value="Pept_S26A_signal_pept_1"/>
</dbReference>
<dbReference type="GO" id="GO:0004252">
    <property type="term" value="F:serine-type endopeptidase activity"/>
    <property type="evidence" value="ECO:0007669"/>
    <property type="project" value="InterPro"/>
</dbReference>
<dbReference type="GO" id="GO:0009003">
    <property type="term" value="F:signal peptidase activity"/>
    <property type="evidence" value="ECO:0007669"/>
    <property type="project" value="UniProtKB-EC"/>
</dbReference>
<dbReference type="InterPro" id="IPR036286">
    <property type="entry name" value="LexA/Signal_pep-like_sf"/>
</dbReference>
<feature type="active site" evidence="3">
    <location>
        <position position="110"/>
    </location>
</feature>
<dbReference type="Proteomes" id="UP000603141">
    <property type="component" value="Unassembled WGS sequence"/>
</dbReference>
<dbReference type="RefSeq" id="WP_200271699.1">
    <property type="nucleotide sequence ID" value="NZ_JAENIJ010000022.1"/>
</dbReference>
<dbReference type="GO" id="GO:0006465">
    <property type="term" value="P:signal peptide processing"/>
    <property type="evidence" value="ECO:0007669"/>
    <property type="project" value="InterPro"/>
</dbReference>
<evidence type="ECO:0000256" key="1">
    <source>
        <dbReference type="ARBA" id="ARBA00009370"/>
    </source>
</evidence>
<feature type="domain" description="Peptidase S26" evidence="5">
    <location>
        <begin position="226"/>
        <end position="398"/>
    </location>
</feature>
<evidence type="ECO:0000259" key="5">
    <source>
        <dbReference type="Pfam" id="PF10502"/>
    </source>
</evidence>
<protein>
    <recommendedName>
        <fullName evidence="2 4">Signal peptidase I</fullName>
        <ecNumber evidence="4">3.4.21.89</ecNumber>
    </recommendedName>
</protein>
<dbReference type="GO" id="GO:0016020">
    <property type="term" value="C:membrane"/>
    <property type="evidence" value="ECO:0007669"/>
    <property type="project" value="UniProtKB-SubCell"/>
</dbReference>
<keyword evidence="4 6" id="KW-0378">Hydrolase</keyword>
<proteinExistence type="inferred from homology"/>
<dbReference type="EMBL" id="JAENIJ010000022">
    <property type="protein sequence ID" value="MBK1883494.1"/>
    <property type="molecule type" value="Genomic_DNA"/>
</dbReference>